<proteinExistence type="predicted"/>
<dbReference type="EMBL" id="JBHUHT010000030">
    <property type="protein sequence ID" value="MFD2097894.1"/>
    <property type="molecule type" value="Genomic_DNA"/>
</dbReference>
<gene>
    <name evidence="2" type="ORF">ACFSJ3_18050</name>
</gene>
<sequence length="385" mass="44294">MKHLLPLVLVCLGLVGCATNGNQSAGSQTITNDVTAHRAELMAPAKFGSTRFFREFGEKATQSSQEAFEQNANAEAIEEYIYFLAGRNGFLDQARNGFLGSDWKTIGYNVLQDRYSSDKQQIEWEFLHVERRDGYVHSYFAVHISGHINYLNVVWSENSETIVEMHKVLYKYGELEALVSIDQLLESEQYSQIERSYFRHTMQAINRSDFQQFKIRFKELPDDLKSHPLLIDNLVQIAATDTSGILWNQLIRELAREHEPHSQYYKHYLISEQDEKALEALDTLPEFIQRHAGVLIERAAIYYDLDQMDKATLMANQAIINDPYLVMPYVVKLMVALKSDDSEGALLTLQVLKLRFEIEYDKAGLQELEGADRFLKTSFAEQYFG</sequence>
<dbReference type="InterPro" id="IPR011990">
    <property type="entry name" value="TPR-like_helical_dom_sf"/>
</dbReference>
<dbReference type="PROSITE" id="PS51257">
    <property type="entry name" value="PROKAR_LIPOPROTEIN"/>
    <property type="match status" value="1"/>
</dbReference>
<evidence type="ECO:0000313" key="2">
    <source>
        <dbReference type="EMBL" id="MFD2097894.1"/>
    </source>
</evidence>
<evidence type="ECO:0000256" key="1">
    <source>
        <dbReference type="SAM" id="SignalP"/>
    </source>
</evidence>
<feature type="chain" id="PRO_5046282656" evidence="1">
    <location>
        <begin position="21"/>
        <end position="385"/>
    </location>
</feature>
<keyword evidence="3" id="KW-1185">Reference proteome</keyword>
<dbReference type="SUPFAM" id="SSF48452">
    <property type="entry name" value="TPR-like"/>
    <property type="match status" value="1"/>
</dbReference>
<protein>
    <submittedName>
        <fullName evidence="2">Uncharacterized protein</fullName>
    </submittedName>
</protein>
<reference evidence="3" key="1">
    <citation type="journal article" date="2019" name="Int. J. Syst. Evol. Microbiol.">
        <title>The Global Catalogue of Microorganisms (GCM) 10K type strain sequencing project: providing services to taxonomists for standard genome sequencing and annotation.</title>
        <authorList>
            <consortium name="The Broad Institute Genomics Platform"/>
            <consortium name="The Broad Institute Genome Sequencing Center for Infectious Disease"/>
            <person name="Wu L."/>
            <person name="Ma J."/>
        </authorList>
    </citation>
    <scope>NUCLEOTIDE SEQUENCE [LARGE SCALE GENOMIC DNA]</scope>
    <source>
        <strain evidence="3">CGMCC 1.10992</strain>
    </source>
</reference>
<organism evidence="2 3">
    <name type="scientific">Corallincola platygyrae</name>
    <dbReference type="NCBI Taxonomy" id="1193278"/>
    <lineage>
        <taxon>Bacteria</taxon>
        <taxon>Pseudomonadati</taxon>
        <taxon>Pseudomonadota</taxon>
        <taxon>Gammaproteobacteria</taxon>
        <taxon>Alteromonadales</taxon>
        <taxon>Psychromonadaceae</taxon>
        <taxon>Corallincola</taxon>
    </lineage>
</organism>
<dbReference type="Gene3D" id="1.25.40.10">
    <property type="entry name" value="Tetratricopeptide repeat domain"/>
    <property type="match status" value="1"/>
</dbReference>
<keyword evidence="1" id="KW-0732">Signal</keyword>
<comment type="caution">
    <text evidence="2">The sequence shown here is derived from an EMBL/GenBank/DDBJ whole genome shotgun (WGS) entry which is preliminary data.</text>
</comment>
<accession>A0ABW4XVF5</accession>
<dbReference type="Proteomes" id="UP001597380">
    <property type="component" value="Unassembled WGS sequence"/>
</dbReference>
<dbReference type="RefSeq" id="WP_345340032.1">
    <property type="nucleotide sequence ID" value="NZ_BAABLI010000013.1"/>
</dbReference>
<feature type="signal peptide" evidence="1">
    <location>
        <begin position="1"/>
        <end position="20"/>
    </location>
</feature>
<evidence type="ECO:0000313" key="3">
    <source>
        <dbReference type="Proteomes" id="UP001597380"/>
    </source>
</evidence>
<name>A0ABW4XVF5_9GAMM</name>